<dbReference type="InterPro" id="IPR013785">
    <property type="entry name" value="Aldolase_TIM"/>
</dbReference>
<dbReference type="PATRIC" id="fig|1423804.4.peg.2381"/>
<evidence type="ECO:0000313" key="4">
    <source>
        <dbReference type="EMBL" id="KRN26405.1"/>
    </source>
</evidence>
<dbReference type="Pfam" id="PF00724">
    <property type="entry name" value="Oxidored_FMN"/>
    <property type="match status" value="1"/>
</dbReference>
<evidence type="ECO:0000256" key="2">
    <source>
        <dbReference type="ARBA" id="ARBA00023002"/>
    </source>
</evidence>
<reference evidence="4 5" key="1">
    <citation type="journal article" date="2015" name="Genome Announc.">
        <title>Expanding the biotechnology potential of lactobacilli through comparative genomics of 213 strains and associated genera.</title>
        <authorList>
            <person name="Sun Z."/>
            <person name="Harris H.M."/>
            <person name="McCann A."/>
            <person name="Guo C."/>
            <person name="Argimon S."/>
            <person name="Zhang W."/>
            <person name="Yang X."/>
            <person name="Jeffery I.B."/>
            <person name="Cooney J.C."/>
            <person name="Kagawa T.F."/>
            <person name="Liu W."/>
            <person name="Song Y."/>
            <person name="Salvetti E."/>
            <person name="Wrobel A."/>
            <person name="Rasinkangas P."/>
            <person name="Parkhill J."/>
            <person name="Rea M.C."/>
            <person name="O'Sullivan O."/>
            <person name="Ritari J."/>
            <person name="Douillard F.P."/>
            <person name="Paul Ross R."/>
            <person name="Yang R."/>
            <person name="Briner A.E."/>
            <person name="Felis G.E."/>
            <person name="de Vos W.M."/>
            <person name="Barrangou R."/>
            <person name="Klaenhammer T.R."/>
            <person name="Caufield P.W."/>
            <person name="Cui Y."/>
            <person name="Zhang H."/>
            <person name="O'Toole P.W."/>
        </authorList>
    </citation>
    <scope>NUCLEOTIDE SEQUENCE [LARGE SCALE GENOMIC DNA]</scope>
    <source>
        <strain evidence="4 5">DSM 23365</strain>
    </source>
</reference>
<accession>A0A0R2FJH2</accession>
<dbReference type="InterPro" id="IPR001155">
    <property type="entry name" value="OxRdtase_FMN_N"/>
</dbReference>
<dbReference type="AlphaFoldDB" id="A0A0R2FJH2"/>
<organism evidence="4 5">
    <name type="scientific">Secundilactobacillus similis DSM 23365 = JCM 2765</name>
    <dbReference type="NCBI Taxonomy" id="1423804"/>
    <lineage>
        <taxon>Bacteria</taxon>
        <taxon>Bacillati</taxon>
        <taxon>Bacillota</taxon>
        <taxon>Bacilli</taxon>
        <taxon>Lactobacillales</taxon>
        <taxon>Lactobacillaceae</taxon>
        <taxon>Secundilactobacillus</taxon>
    </lineage>
</organism>
<dbReference type="PANTHER" id="PTHR43656">
    <property type="entry name" value="BINDING OXIDOREDUCTASE, PUTATIVE (AFU_ORTHOLOGUE AFUA_2G08260)-RELATED"/>
    <property type="match status" value="1"/>
</dbReference>
<evidence type="ECO:0000313" key="5">
    <source>
        <dbReference type="Proteomes" id="UP000051442"/>
    </source>
</evidence>
<comment type="caution">
    <text evidence="4">The sequence shown here is derived from an EMBL/GenBank/DDBJ whole genome shotgun (WGS) entry which is preliminary data.</text>
</comment>
<dbReference type="STRING" id="1423804.FD14_GL002195"/>
<sequence length="372" mass="41199">MVTYDEAFKFKSGITVKNRLFMSPMTTLQSFFDGTITTDELNYYAERANGVGAVITGVANVEDGGKGWEGELSIADDVYLPGLTKLASTIKNQGARAILQIFDAGRMSTPEALNGKQAVSASAVAAQHGNGKAKSAVPREMTVDDIHATIAAFGEATRRAIQAGFDGVELHGANLYLIQQFFSPHSNRRTDEYGGSREKRYTFIKELLASVFAAVDQYADRPFLVGYRFSPEEFTEPGITLDDTFYLVDQLAETRLDYLHVSLSNYDRKSRSTEYQDKSILAYLHDYLAGRKPLIGVGGVRNRQDVTGLLQNAEFAAVGQQLLVDPTWVQKLETGHDADMVTADFVDAIEYTHFNRPLYNFLVARYASEPNF</sequence>
<evidence type="ECO:0000256" key="1">
    <source>
        <dbReference type="ARBA" id="ARBA00022630"/>
    </source>
</evidence>
<keyword evidence="1" id="KW-0285">Flavoprotein</keyword>
<evidence type="ECO:0000259" key="3">
    <source>
        <dbReference type="Pfam" id="PF00724"/>
    </source>
</evidence>
<dbReference type="Proteomes" id="UP000051442">
    <property type="component" value="Unassembled WGS sequence"/>
</dbReference>
<proteinExistence type="predicted"/>
<keyword evidence="2" id="KW-0560">Oxidoreductase</keyword>
<dbReference type="Gene3D" id="3.20.20.70">
    <property type="entry name" value="Aldolase class I"/>
    <property type="match status" value="1"/>
</dbReference>
<dbReference type="RefSeq" id="WP_057151637.1">
    <property type="nucleotide sequence ID" value="NZ_AYZM01000035.1"/>
</dbReference>
<dbReference type="OrthoDB" id="9772736at2"/>
<feature type="domain" description="NADH:flavin oxidoreductase/NADH oxidase N-terminal" evidence="3">
    <location>
        <begin position="8"/>
        <end position="336"/>
    </location>
</feature>
<protein>
    <submittedName>
        <fullName evidence="4">Oxidoreductase</fullName>
    </submittedName>
</protein>
<name>A0A0R2FJH2_9LACO</name>
<dbReference type="SUPFAM" id="SSF51395">
    <property type="entry name" value="FMN-linked oxidoreductases"/>
    <property type="match status" value="1"/>
</dbReference>
<dbReference type="InterPro" id="IPR051799">
    <property type="entry name" value="NADH_flavin_oxidoreductase"/>
</dbReference>
<dbReference type="GO" id="GO:0010181">
    <property type="term" value="F:FMN binding"/>
    <property type="evidence" value="ECO:0007669"/>
    <property type="project" value="InterPro"/>
</dbReference>
<keyword evidence="5" id="KW-1185">Reference proteome</keyword>
<dbReference type="EMBL" id="AYZM01000035">
    <property type="protein sequence ID" value="KRN26405.1"/>
    <property type="molecule type" value="Genomic_DNA"/>
</dbReference>
<dbReference type="GO" id="GO:0016491">
    <property type="term" value="F:oxidoreductase activity"/>
    <property type="evidence" value="ECO:0007669"/>
    <property type="project" value="UniProtKB-KW"/>
</dbReference>
<dbReference type="CDD" id="cd04735">
    <property type="entry name" value="OYE_like_4_FMN"/>
    <property type="match status" value="1"/>
</dbReference>
<gene>
    <name evidence="4" type="ORF">FD14_GL002195</name>
</gene>
<dbReference type="PANTHER" id="PTHR43656:SF2">
    <property type="entry name" value="BINDING OXIDOREDUCTASE, PUTATIVE (AFU_ORTHOLOGUE AFUA_2G08260)-RELATED"/>
    <property type="match status" value="1"/>
</dbReference>